<dbReference type="SUPFAM" id="SSF88713">
    <property type="entry name" value="Glycoside hydrolase/deacetylase"/>
    <property type="match status" value="1"/>
</dbReference>
<dbReference type="Gene3D" id="4.10.400.10">
    <property type="entry name" value="Low-density Lipoprotein Receptor"/>
    <property type="match status" value="1"/>
</dbReference>
<feature type="domain" description="Chitin-binding type-2" evidence="4">
    <location>
        <begin position="50"/>
        <end position="116"/>
    </location>
</feature>
<accession>A0A1J1HZ25</accession>
<dbReference type="SUPFAM" id="SSF57424">
    <property type="entry name" value="LDL receptor-like module"/>
    <property type="match status" value="1"/>
</dbReference>
<evidence type="ECO:0000259" key="4">
    <source>
        <dbReference type="PROSITE" id="PS50940"/>
    </source>
</evidence>
<organism evidence="5 6">
    <name type="scientific">Clunio marinus</name>
    <dbReference type="NCBI Taxonomy" id="568069"/>
    <lineage>
        <taxon>Eukaryota</taxon>
        <taxon>Metazoa</taxon>
        <taxon>Ecdysozoa</taxon>
        <taxon>Arthropoda</taxon>
        <taxon>Hexapoda</taxon>
        <taxon>Insecta</taxon>
        <taxon>Pterygota</taxon>
        <taxon>Neoptera</taxon>
        <taxon>Endopterygota</taxon>
        <taxon>Diptera</taxon>
        <taxon>Nematocera</taxon>
        <taxon>Chironomoidea</taxon>
        <taxon>Chironomidae</taxon>
        <taxon>Clunio</taxon>
    </lineage>
</organism>
<dbReference type="InterPro" id="IPR036055">
    <property type="entry name" value="LDL_receptor-like_sf"/>
</dbReference>
<protein>
    <submittedName>
        <fullName evidence="5">CLUMA_CG006893, isoform A</fullName>
    </submittedName>
</protein>
<evidence type="ECO:0000256" key="3">
    <source>
        <dbReference type="SAM" id="Phobius"/>
    </source>
</evidence>
<keyword evidence="3" id="KW-0812">Transmembrane</keyword>
<comment type="caution">
    <text evidence="2">Lacks conserved residue(s) required for the propagation of feature annotation.</text>
</comment>
<feature type="disulfide bond" evidence="2">
    <location>
        <begin position="152"/>
        <end position="167"/>
    </location>
</feature>
<dbReference type="SUPFAM" id="SSF57625">
    <property type="entry name" value="Invertebrate chitin-binding proteins"/>
    <property type="match status" value="1"/>
</dbReference>
<dbReference type="GO" id="GO:0005576">
    <property type="term" value="C:extracellular region"/>
    <property type="evidence" value="ECO:0007669"/>
    <property type="project" value="InterPro"/>
</dbReference>
<dbReference type="InterPro" id="IPR036508">
    <property type="entry name" value="Chitin-bd_dom_sf"/>
</dbReference>
<dbReference type="GO" id="GO:0016787">
    <property type="term" value="F:hydrolase activity"/>
    <property type="evidence" value="ECO:0007669"/>
    <property type="project" value="UniProtKB-ARBA"/>
</dbReference>
<dbReference type="InterPro" id="IPR023415">
    <property type="entry name" value="LDLR_class-A_CS"/>
</dbReference>
<gene>
    <name evidence="5" type="ORF">CLUMA_CG006893</name>
</gene>
<keyword evidence="1 2" id="KW-1015">Disulfide bond</keyword>
<dbReference type="Pfam" id="PF00057">
    <property type="entry name" value="Ldl_recept_a"/>
    <property type="match status" value="1"/>
</dbReference>
<feature type="transmembrane region" description="Helical" evidence="3">
    <location>
        <begin position="12"/>
        <end position="31"/>
    </location>
</feature>
<dbReference type="InterPro" id="IPR002172">
    <property type="entry name" value="LDrepeatLR_classA_rpt"/>
</dbReference>
<dbReference type="STRING" id="568069.A0A1J1HZ25"/>
<dbReference type="PROSITE" id="PS01209">
    <property type="entry name" value="LDLRA_1"/>
    <property type="match status" value="1"/>
</dbReference>
<dbReference type="EMBL" id="CVRI01000037">
    <property type="protein sequence ID" value="CRK93352.1"/>
    <property type="molecule type" value="Genomic_DNA"/>
</dbReference>
<evidence type="ECO:0000256" key="1">
    <source>
        <dbReference type="ARBA" id="ARBA00023157"/>
    </source>
</evidence>
<keyword evidence="3" id="KW-1133">Transmembrane helix</keyword>
<evidence type="ECO:0000313" key="6">
    <source>
        <dbReference type="Proteomes" id="UP000183832"/>
    </source>
</evidence>
<evidence type="ECO:0000256" key="2">
    <source>
        <dbReference type="PROSITE-ProRule" id="PRU00124"/>
    </source>
</evidence>
<keyword evidence="3" id="KW-0472">Membrane</keyword>
<dbReference type="OrthoDB" id="504708at2759"/>
<keyword evidence="6" id="KW-1185">Reference proteome</keyword>
<name>A0A1J1HZ25_9DIPT</name>
<feature type="disulfide bond" evidence="2">
    <location>
        <begin position="140"/>
        <end position="158"/>
    </location>
</feature>
<dbReference type="GO" id="GO:0005975">
    <property type="term" value="P:carbohydrate metabolic process"/>
    <property type="evidence" value="ECO:0007669"/>
    <property type="project" value="InterPro"/>
</dbReference>
<dbReference type="PROSITE" id="PS50068">
    <property type="entry name" value="LDLRA_2"/>
    <property type="match status" value="1"/>
</dbReference>
<dbReference type="CDD" id="cd00112">
    <property type="entry name" value="LDLa"/>
    <property type="match status" value="1"/>
</dbReference>
<dbReference type="PANTHER" id="PTHR45985">
    <property type="match status" value="1"/>
</dbReference>
<dbReference type="PANTHER" id="PTHR45985:SF5">
    <property type="entry name" value="CHITIN AND LDLR BINDING DEACETYLASE 3"/>
    <property type="match status" value="1"/>
</dbReference>
<dbReference type="InterPro" id="IPR002557">
    <property type="entry name" value="Chitin-bd_dom"/>
</dbReference>
<dbReference type="PROSITE" id="PS50940">
    <property type="entry name" value="CHIT_BIND_II"/>
    <property type="match status" value="1"/>
</dbReference>
<sequence>MLKHINQCLRDCFKVNLLVTLLWTGAILFTFTQNVDATSNLVKRSLKETTVQCLDDGRFYRNPERDLKKMWSNYECSKYYLCLDGEVFEFKCSVGLLFDVTRQICDFKANVDNCDLTAETKVPKPLLHNATCANAAQLGCADGVCLPHEYFCDGSIDCADGSDEGYCDPNNDPNAAEGCDKSLCQLPECFCSKDATIIPGGLNPIDTPQMIIITFDDAVNAENWQLYNDKLFTSERKNPNGCPIKGTFFVSHQYTDYQKVQQLWQDGHEIAIHSITHRGPEDWWKINATIEDYFDEFVGQANIINKFANVRMDEIEGLRTPFLKVGWNRQFLMMKEFGFAYDSSIVAPAFLNPPLWPYTLDYKIPHECVGNNHCPSRSYPGLWEMVLNQMEADEVTCVYLDQCPSNFNGDDIFHMFMHNFKRHYNTNRAPLGLYFHATWFKRQEYLEAFLKFSDYLLKLNDVYFVTNHQAIAWMQQPTISSQLLNFQPWGCKPRQFEMHEVTCTYPNSCKLHSRVLQQDRYLKTCNECPTEYPWIRNEFGLSR</sequence>
<dbReference type="GO" id="GO:0008061">
    <property type="term" value="F:chitin binding"/>
    <property type="evidence" value="ECO:0007669"/>
    <property type="project" value="InterPro"/>
</dbReference>
<evidence type="ECO:0000313" key="5">
    <source>
        <dbReference type="EMBL" id="CRK93352.1"/>
    </source>
</evidence>
<dbReference type="SMART" id="SM00494">
    <property type="entry name" value="ChtBD2"/>
    <property type="match status" value="1"/>
</dbReference>
<dbReference type="AlphaFoldDB" id="A0A1J1HZ25"/>
<dbReference type="Gene3D" id="2.170.140.10">
    <property type="entry name" value="Chitin binding domain"/>
    <property type="match status" value="1"/>
</dbReference>
<dbReference type="Proteomes" id="UP000183832">
    <property type="component" value="Unassembled WGS sequence"/>
</dbReference>
<dbReference type="SMART" id="SM00192">
    <property type="entry name" value="LDLa"/>
    <property type="match status" value="1"/>
</dbReference>
<dbReference type="InterPro" id="IPR052740">
    <property type="entry name" value="CE4"/>
</dbReference>
<dbReference type="Pfam" id="PF01607">
    <property type="entry name" value="CBM_14"/>
    <property type="match status" value="1"/>
</dbReference>
<dbReference type="InterPro" id="IPR011330">
    <property type="entry name" value="Glyco_hydro/deAcase_b/a-brl"/>
</dbReference>
<dbReference type="CDD" id="cd10974">
    <property type="entry name" value="CE4_CDA_like_1"/>
    <property type="match status" value="1"/>
</dbReference>
<proteinExistence type="predicted"/>
<reference evidence="5 6" key="1">
    <citation type="submission" date="2015-04" db="EMBL/GenBank/DDBJ databases">
        <authorList>
            <person name="Syromyatnikov M.Y."/>
            <person name="Popov V.N."/>
        </authorList>
    </citation>
    <scope>NUCLEOTIDE SEQUENCE [LARGE SCALE GENOMIC DNA]</scope>
</reference>
<dbReference type="Gene3D" id="3.20.20.370">
    <property type="entry name" value="Glycoside hydrolase/deacetylase"/>
    <property type="match status" value="1"/>
</dbReference>